<evidence type="ECO:0000256" key="6">
    <source>
        <dbReference type="ARBA" id="ARBA00023136"/>
    </source>
</evidence>
<keyword evidence="4 7" id="KW-0812">Transmembrane</keyword>
<dbReference type="KEGG" id="chu:CHU_1368"/>
<evidence type="ECO:0000256" key="7">
    <source>
        <dbReference type="RuleBase" id="RU367016"/>
    </source>
</evidence>
<evidence type="ECO:0000256" key="5">
    <source>
        <dbReference type="ARBA" id="ARBA00022989"/>
    </source>
</evidence>
<proteinExistence type="inferred from homology"/>
<evidence type="ECO:0000256" key="1">
    <source>
        <dbReference type="ARBA" id="ARBA00004651"/>
    </source>
</evidence>
<evidence type="ECO:0000313" key="10">
    <source>
        <dbReference type="Proteomes" id="UP000001822"/>
    </source>
</evidence>
<keyword evidence="3 7" id="KW-1003">Cell membrane</keyword>
<feature type="transmembrane region" description="Helical" evidence="7">
    <location>
        <begin position="148"/>
        <end position="168"/>
    </location>
</feature>
<feature type="transmembrane region" description="Helical" evidence="7">
    <location>
        <begin position="61"/>
        <end position="85"/>
    </location>
</feature>
<feature type="transmembrane region" description="Helical" evidence="7">
    <location>
        <begin position="105"/>
        <end position="127"/>
    </location>
</feature>
<gene>
    <name evidence="9" type="primary">dedA</name>
    <name evidence="9" type="ordered locus">CHU_1368</name>
</gene>
<comment type="subcellular location">
    <subcellularLocation>
        <location evidence="1 7">Cell membrane</location>
        <topology evidence="1 7">Multi-pass membrane protein</topology>
    </subcellularLocation>
</comment>
<organism evidence="9 10">
    <name type="scientific">Cytophaga hutchinsonii (strain ATCC 33406 / DSM 1761 / CIP 103989 / NBRC 15051 / NCIMB 9469 / D465)</name>
    <dbReference type="NCBI Taxonomy" id="269798"/>
    <lineage>
        <taxon>Bacteria</taxon>
        <taxon>Pseudomonadati</taxon>
        <taxon>Bacteroidota</taxon>
        <taxon>Cytophagia</taxon>
        <taxon>Cytophagales</taxon>
        <taxon>Cytophagaceae</taxon>
        <taxon>Cytophaga</taxon>
    </lineage>
</organism>
<sequence>MDIFELYHNITNPEVIIKTGGLFLILLIIFAENGVFFGFFLPGDTLLFTTGLLSSTGKFDVPIVTLLISISIAAYLGSLFGYFFGEKTGSRLFTKDDSLFFKKKYMFAAEAFFIRYGAVALIMARFLPIIRTFAPIFSGIVRYPYGKFLLYNIIGGTLWVVSLVYGGYLLGQVVPESKDYLEHIILGIIIITWIPVVVTYIKERNRAKKAAEITTDSNSDR</sequence>
<evidence type="ECO:0000256" key="4">
    <source>
        <dbReference type="ARBA" id="ARBA00022692"/>
    </source>
</evidence>
<keyword evidence="5 7" id="KW-1133">Transmembrane helix</keyword>
<protein>
    <submittedName>
        <fullName evidence="9">Possible integral membrane protein</fullName>
    </submittedName>
</protein>
<dbReference type="Proteomes" id="UP000001822">
    <property type="component" value="Chromosome"/>
</dbReference>
<dbReference type="GO" id="GO:0005886">
    <property type="term" value="C:plasma membrane"/>
    <property type="evidence" value="ECO:0007669"/>
    <property type="project" value="UniProtKB-SubCell"/>
</dbReference>
<dbReference type="PANTHER" id="PTHR30353:SF0">
    <property type="entry name" value="TRANSMEMBRANE PROTEIN"/>
    <property type="match status" value="1"/>
</dbReference>
<dbReference type="EMBL" id="CP000383">
    <property type="protein sequence ID" value="ABG58640.1"/>
    <property type="molecule type" value="Genomic_DNA"/>
</dbReference>
<dbReference type="InterPro" id="IPR032818">
    <property type="entry name" value="DedA-like"/>
</dbReference>
<keyword evidence="10" id="KW-1185">Reference proteome</keyword>
<feature type="transmembrane region" description="Helical" evidence="7">
    <location>
        <begin position="180"/>
        <end position="201"/>
    </location>
</feature>
<dbReference type="InterPro" id="IPR032816">
    <property type="entry name" value="VTT_dom"/>
</dbReference>
<reference evidence="9 10" key="1">
    <citation type="journal article" date="2007" name="Appl. Environ. Microbiol.">
        <title>Genome sequence of the cellulolytic gliding bacterium Cytophaga hutchinsonii.</title>
        <authorList>
            <person name="Xie G."/>
            <person name="Bruce D.C."/>
            <person name="Challacombe J.F."/>
            <person name="Chertkov O."/>
            <person name="Detter J.C."/>
            <person name="Gilna P."/>
            <person name="Han C.S."/>
            <person name="Lucas S."/>
            <person name="Misra M."/>
            <person name="Myers G.L."/>
            <person name="Richardson P."/>
            <person name="Tapia R."/>
            <person name="Thayer N."/>
            <person name="Thompson L.S."/>
            <person name="Brettin T.S."/>
            <person name="Henrissat B."/>
            <person name="Wilson D.B."/>
            <person name="McBride M.J."/>
        </authorList>
    </citation>
    <scope>NUCLEOTIDE SEQUENCE [LARGE SCALE GENOMIC DNA]</scope>
    <source>
        <strain evidence="10">ATCC 33406 / DSM 1761 / CIP 103989 / NBRC 15051 / NCIMB 9469 / D465</strain>
    </source>
</reference>
<dbReference type="AlphaFoldDB" id="A0A6N4SQT8"/>
<dbReference type="PANTHER" id="PTHR30353">
    <property type="entry name" value="INNER MEMBRANE PROTEIN DEDA-RELATED"/>
    <property type="match status" value="1"/>
</dbReference>
<name>A0A6N4SQT8_CYTH3</name>
<accession>A0A6N4SQT8</accession>
<dbReference type="RefSeq" id="WP_011584755.1">
    <property type="nucleotide sequence ID" value="NC_008255.1"/>
</dbReference>
<keyword evidence="6 7" id="KW-0472">Membrane</keyword>
<dbReference type="Pfam" id="PF09335">
    <property type="entry name" value="VTT_dom"/>
    <property type="match status" value="1"/>
</dbReference>
<dbReference type="OrthoDB" id="9813426at2"/>
<evidence type="ECO:0000256" key="2">
    <source>
        <dbReference type="ARBA" id="ARBA00010792"/>
    </source>
</evidence>
<evidence type="ECO:0000313" key="9">
    <source>
        <dbReference type="EMBL" id="ABG58640.1"/>
    </source>
</evidence>
<evidence type="ECO:0000259" key="8">
    <source>
        <dbReference type="Pfam" id="PF09335"/>
    </source>
</evidence>
<comment type="similarity">
    <text evidence="2 7">Belongs to the DedA family.</text>
</comment>
<evidence type="ECO:0000256" key="3">
    <source>
        <dbReference type="ARBA" id="ARBA00022475"/>
    </source>
</evidence>
<feature type="transmembrane region" description="Helical" evidence="7">
    <location>
        <begin position="20"/>
        <end position="41"/>
    </location>
</feature>
<feature type="domain" description="VTT" evidence="8">
    <location>
        <begin position="41"/>
        <end position="168"/>
    </location>
</feature>